<sequence length="152" mass="17212">MKIGKKIAEARKKKNLTQEQLAELMAVTRQTVSRWELNLAYPEMEKVVKLASLLKVSCDYLLNDDYESPTDGAESAGGPRNPVTRLLLAAKGRLVRMQFTDEADYDLYNKLCTIVEFDGMWMKVEYTKGKATESRLVPISAITSLKFEKEGK</sequence>
<dbReference type="Gene3D" id="1.10.260.40">
    <property type="entry name" value="lambda repressor-like DNA-binding domains"/>
    <property type="match status" value="1"/>
</dbReference>
<keyword evidence="1" id="KW-0238">DNA-binding</keyword>
<dbReference type="EMBL" id="QRMS01000004">
    <property type="protein sequence ID" value="RHJ86020.1"/>
    <property type="molecule type" value="Genomic_DNA"/>
</dbReference>
<dbReference type="STRING" id="1776384.GCA_900086585_01729"/>
<dbReference type="SUPFAM" id="SSF47413">
    <property type="entry name" value="lambda repressor-like DNA-binding domains"/>
    <property type="match status" value="1"/>
</dbReference>
<dbReference type="Pfam" id="PF01381">
    <property type="entry name" value="HTH_3"/>
    <property type="match status" value="1"/>
</dbReference>
<dbReference type="SMART" id="SM00530">
    <property type="entry name" value="HTH_XRE"/>
    <property type="match status" value="1"/>
</dbReference>
<dbReference type="RefSeq" id="WP_118336148.1">
    <property type="nucleotide sequence ID" value="NZ_AP025567.1"/>
</dbReference>
<gene>
    <name evidence="3" type="ORF">DW099_14370</name>
</gene>
<dbReference type="PANTHER" id="PTHR46558:SF11">
    <property type="entry name" value="HTH-TYPE TRANSCRIPTIONAL REGULATOR XRE"/>
    <property type="match status" value="1"/>
</dbReference>
<name>A0A415DYW6_9FIRM</name>
<feature type="domain" description="HTH cro/C1-type" evidence="2">
    <location>
        <begin position="7"/>
        <end position="61"/>
    </location>
</feature>
<accession>A0A415DYW6</accession>
<evidence type="ECO:0000256" key="1">
    <source>
        <dbReference type="ARBA" id="ARBA00023125"/>
    </source>
</evidence>
<dbReference type="GO" id="GO:0003677">
    <property type="term" value="F:DNA binding"/>
    <property type="evidence" value="ECO:0007669"/>
    <property type="project" value="UniProtKB-KW"/>
</dbReference>
<protein>
    <submittedName>
        <fullName evidence="3">XRE family transcriptional regulator</fullName>
    </submittedName>
</protein>
<dbReference type="AlphaFoldDB" id="A0A415DYW6"/>
<dbReference type="PANTHER" id="PTHR46558">
    <property type="entry name" value="TRACRIPTIONAL REGULATORY PROTEIN-RELATED-RELATED"/>
    <property type="match status" value="1"/>
</dbReference>
<organism evidence="3 4">
    <name type="scientific">Emergencia timonensis</name>
    <dbReference type="NCBI Taxonomy" id="1776384"/>
    <lineage>
        <taxon>Bacteria</taxon>
        <taxon>Bacillati</taxon>
        <taxon>Bacillota</taxon>
        <taxon>Clostridia</taxon>
        <taxon>Peptostreptococcales</taxon>
        <taxon>Anaerovoracaceae</taxon>
        <taxon>Emergencia</taxon>
    </lineage>
</organism>
<dbReference type="Proteomes" id="UP000284841">
    <property type="component" value="Unassembled WGS sequence"/>
</dbReference>
<dbReference type="PROSITE" id="PS50943">
    <property type="entry name" value="HTH_CROC1"/>
    <property type="match status" value="1"/>
</dbReference>
<comment type="caution">
    <text evidence="3">The sequence shown here is derived from an EMBL/GenBank/DDBJ whole genome shotgun (WGS) entry which is preliminary data.</text>
</comment>
<evidence type="ECO:0000259" key="2">
    <source>
        <dbReference type="PROSITE" id="PS50943"/>
    </source>
</evidence>
<dbReference type="CDD" id="cd00093">
    <property type="entry name" value="HTH_XRE"/>
    <property type="match status" value="1"/>
</dbReference>
<evidence type="ECO:0000313" key="4">
    <source>
        <dbReference type="Proteomes" id="UP000284841"/>
    </source>
</evidence>
<dbReference type="InterPro" id="IPR001387">
    <property type="entry name" value="Cro/C1-type_HTH"/>
</dbReference>
<keyword evidence="4" id="KW-1185">Reference proteome</keyword>
<proteinExistence type="predicted"/>
<dbReference type="OrthoDB" id="9801008at2"/>
<evidence type="ECO:0000313" key="3">
    <source>
        <dbReference type="EMBL" id="RHJ86020.1"/>
    </source>
</evidence>
<dbReference type="InterPro" id="IPR010982">
    <property type="entry name" value="Lambda_DNA-bd_dom_sf"/>
</dbReference>
<reference evidence="3 4" key="1">
    <citation type="submission" date="2018-08" db="EMBL/GenBank/DDBJ databases">
        <title>A genome reference for cultivated species of the human gut microbiota.</title>
        <authorList>
            <person name="Zou Y."/>
            <person name="Xue W."/>
            <person name="Luo G."/>
        </authorList>
    </citation>
    <scope>NUCLEOTIDE SEQUENCE [LARGE SCALE GENOMIC DNA]</scope>
    <source>
        <strain evidence="3 4">AM07-24</strain>
    </source>
</reference>